<dbReference type="InterPro" id="IPR036390">
    <property type="entry name" value="WH_DNA-bd_sf"/>
</dbReference>
<keyword evidence="5" id="KW-0238">DNA-binding</keyword>
<dbReference type="GO" id="GO:0005634">
    <property type="term" value="C:nucleus"/>
    <property type="evidence" value="ECO:0007669"/>
    <property type="project" value="UniProtKB-SubCell"/>
</dbReference>
<evidence type="ECO:0000259" key="10">
    <source>
        <dbReference type="PROSITE" id="PS00434"/>
    </source>
</evidence>
<evidence type="ECO:0000313" key="11">
    <source>
        <dbReference type="EnsemblPlants" id="Kaladp0102s0147.3.v1.1"/>
    </source>
</evidence>
<evidence type="ECO:0000256" key="4">
    <source>
        <dbReference type="ARBA" id="ARBA00023016"/>
    </source>
</evidence>
<evidence type="ECO:0000256" key="7">
    <source>
        <dbReference type="ARBA" id="ARBA00023242"/>
    </source>
</evidence>
<comment type="subcellular location">
    <subcellularLocation>
        <location evidence="1">Nucleus</location>
    </subcellularLocation>
</comment>
<evidence type="ECO:0000256" key="5">
    <source>
        <dbReference type="ARBA" id="ARBA00023125"/>
    </source>
</evidence>
<dbReference type="PANTHER" id="PTHR10015:SF338">
    <property type="entry name" value="HEAT STRESS TRANSCRIPTION FACTOR A-2"/>
    <property type="match status" value="1"/>
</dbReference>
<dbReference type="PANTHER" id="PTHR10015">
    <property type="entry name" value="HEAT SHOCK TRANSCRIPTION FACTOR"/>
    <property type="match status" value="1"/>
</dbReference>
<keyword evidence="7" id="KW-0539">Nucleus</keyword>
<protein>
    <recommendedName>
        <fullName evidence="10">HSF-type DNA-binding domain-containing protein</fullName>
    </recommendedName>
</protein>
<evidence type="ECO:0000256" key="3">
    <source>
        <dbReference type="ARBA" id="ARBA00023015"/>
    </source>
</evidence>
<keyword evidence="2" id="KW-0597">Phosphoprotein</keyword>
<dbReference type="Pfam" id="PF00447">
    <property type="entry name" value="HSF_DNA-bind"/>
    <property type="match status" value="1"/>
</dbReference>
<proteinExistence type="inferred from homology"/>
<dbReference type="GO" id="GO:0034605">
    <property type="term" value="P:cellular response to heat"/>
    <property type="evidence" value="ECO:0007669"/>
    <property type="project" value="TreeGrafter"/>
</dbReference>
<dbReference type="Gramene" id="Kaladp0102s0147.4.v1.1">
    <property type="protein sequence ID" value="Kaladp0102s0147.4.v1.1"/>
    <property type="gene ID" value="Kaladp0102s0147.v1.1"/>
</dbReference>
<dbReference type="EnsemblPlants" id="Kaladp0102s0147.1.v1.1">
    <property type="protein sequence ID" value="Kaladp0102s0147.1.v1.1"/>
    <property type="gene ID" value="Kaladp0102s0147.v1.1"/>
</dbReference>
<evidence type="ECO:0000313" key="12">
    <source>
        <dbReference type="Proteomes" id="UP000594263"/>
    </source>
</evidence>
<dbReference type="PROSITE" id="PS00434">
    <property type="entry name" value="HSF_DOMAIN"/>
    <property type="match status" value="1"/>
</dbReference>
<feature type="domain" description="HSF-type DNA-binding" evidence="10">
    <location>
        <begin position="95"/>
        <end position="119"/>
    </location>
</feature>
<dbReference type="GO" id="GO:0003700">
    <property type="term" value="F:DNA-binding transcription factor activity"/>
    <property type="evidence" value="ECO:0007669"/>
    <property type="project" value="InterPro"/>
</dbReference>
<dbReference type="InterPro" id="IPR036388">
    <property type="entry name" value="WH-like_DNA-bd_sf"/>
</dbReference>
<dbReference type="Gene3D" id="1.10.10.10">
    <property type="entry name" value="Winged helix-like DNA-binding domain superfamily/Winged helix DNA-binding domain"/>
    <property type="match status" value="1"/>
</dbReference>
<reference evidence="11" key="1">
    <citation type="submission" date="2021-01" db="UniProtKB">
        <authorList>
            <consortium name="EnsemblPlants"/>
        </authorList>
    </citation>
    <scope>IDENTIFICATION</scope>
</reference>
<dbReference type="EnsemblPlants" id="Kaladp0102s0147.5.v1.1">
    <property type="protein sequence ID" value="Kaladp0102s0147.5.v1.1"/>
    <property type="gene ID" value="Kaladp0102s0147.v1.1"/>
</dbReference>
<dbReference type="Gramene" id="Kaladp0102s0147.2.v1.1">
    <property type="protein sequence ID" value="Kaladp0102s0147.2.v1.1"/>
    <property type="gene ID" value="Kaladp0102s0147.v1.1"/>
</dbReference>
<organism evidence="11 12">
    <name type="scientific">Kalanchoe fedtschenkoi</name>
    <name type="common">Lavender scallops</name>
    <name type="synonym">South American air plant</name>
    <dbReference type="NCBI Taxonomy" id="63787"/>
    <lineage>
        <taxon>Eukaryota</taxon>
        <taxon>Viridiplantae</taxon>
        <taxon>Streptophyta</taxon>
        <taxon>Embryophyta</taxon>
        <taxon>Tracheophyta</taxon>
        <taxon>Spermatophyta</taxon>
        <taxon>Magnoliopsida</taxon>
        <taxon>eudicotyledons</taxon>
        <taxon>Gunneridae</taxon>
        <taxon>Pentapetalae</taxon>
        <taxon>Saxifragales</taxon>
        <taxon>Crassulaceae</taxon>
        <taxon>Kalanchoe</taxon>
    </lineage>
</organism>
<keyword evidence="3" id="KW-0805">Transcription regulation</keyword>
<feature type="compositionally biased region" description="Basic and acidic residues" evidence="9">
    <location>
        <begin position="1"/>
        <end position="12"/>
    </location>
</feature>
<feature type="region of interest" description="Disordered" evidence="9">
    <location>
        <begin position="1"/>
        <end position="50"/>
    </location>
</feature>
<dbReference type="GO" id="GO:0000978">
    <property type="term" value="F:RNA polymerase II cis-regulatory region sequence-specific DNA binding"/>
    <property type="evidence" value="ECO:0007669"/>
    <property type="project" value="TreeGrafter"/>
</dbReference>
<feature type="compositionally biased region" description="Low complexity" evidence="9">
    <location>
        <begin position="28"/>
        <end position="41"/>
    </location>
</feature>
<keyword evidence="4" id="KW-0346">Stress response</keyword>
<dbReference type="EnsemblPlants" id="Kaladp0102s0147.4.v1.1">
    <property type="protein sequence ID" value="Kaladp0102s0147.4.v1.1"/>
    <property type="gene ID" value="Kaladp0102s0147.v1.1"/>
</dbReference>
<dbReference type="PRINTS" id="PR00056">
    <property type="entry name" value="HSFDOMAIN"/>
</dbReference>
<evidence type="ECO:0000256" key="2">
    <source>
        <dbReference type="ARBA" id="ARBA00022553"/>
    </source>
</evidence>
<name>A0A7N0V5P9_KALFE</name>
<evidence type="ECO:0000256" key="1">
    <source>
        <dbReference type="ARBA" id="ARBA00004123"/>
    </source>
</evidence>
<dbReference type="SUPFAM" id="SSF46785">
    <property type="entry name" value="Winged helix' DNA-binding domain"/>
    <property type="match status" value="1"/>
</dbReference>
<dbReference type="Proteomes" id="UP000594263">
    <property type="component" value="Unplaced"/>
</dbReference>
<evidence type="ECO:0000256" key="8">
    <source>
        <dbReference type="RuleBase" id="RU004020"/>
    </source>
</evidence>
<dbReference type="SMART" id="SM00415">
    <property type="entry name" value="HSF"/>
    <property type="match status" value="1"/>
</dbReference>
<dbReference type="Gramene" id="Kaladp0102s0147.5.v1.1">
    <property type="protein sequence ID" value="Kaladp0102s0147.5.v1.1"/>
    <property type="gene ID" value="Kaladp0102s0147.v1.1"/>
</dbReference>
<evidence type="ECO:0000256" key="9">
    <source>
        <dbReference type="SAM" id="MobiDB-lite"/>
    </source>
</evidence>
<accession>A0A7N0V5P9</accession>
<keyword evidence="12" id="KW-1185">Reference proteome</keyword>
<dbReference type="EnsemblPlants" id="Kaladp0102s0147.3.v1.1">
    <property type="protein sequence ID" value="Kaladp0102s0147.3.v1.1"/>
    <property type="gene ID" value="Kaladp0102s0147.v1.1"/>
</dbReference>
<dbReference type="OMA" id="WSTSCNS"/>
<dbReference type="EnsemblPlants" id="Kaladp0102s0147.2.v1.1">
    <property type="protein sequence ID" value="Kaladp0102s0147.2.v1.1"/>
    <property type="gene ID" value="Kaladp0102s0147.v1.1"/>
</dbReference>
<sequence>MDRAKTTVKEEEVVITSNGMTSGGGIPSSAASSTTTTTSSAPRPMEGLHDTGPPPFLTKTYEMVEDPETDEVVSWSGARNSFIVWDSNRFSTTLLPKYFKHNNFSSFIRQLNTYGFRKVDPDRWEFANEGFLGGQKHLLKTIKRRRHVAQNVQQHGGSSVCVEVGQYGLEGQLERLRRDRSVLMTEILRLKQEQQESREYIVAMQNRLQATERKQQQMMNFLARALNNPSFIQQFMLESAERRALDGANMKRKRRLTASTSAENLKEQIDILAVQDDSLGLGQGLQAQDDLTNMESEIENLFAAGLESESSNDVRLPPRAESMAKAGGSNLGSVNETLWDELLSDDLVADNEDDEQLFLGDIPDIDVPVEDLGGADPSDWGEDLQDLVDQMNFLKSKP</sequence>
<keyword evidence="6" id="KW-0804">Transcription</keyword>
<dbReference type="InterPro" id="IPR000232">
    <property type="entry name" value="HSF_DNA-bd"/>
</dbReference>
<comment type="similarity">
    <text evidence="8">Belongs to the HSF family.</text>
</comment>
<dbReference type="FunFam" id="1.10.10.10:FF:000057">
    <property type="entry name" value="Heat shock transcription factor 1"/>
    <property type="match status" value="1"/>
</dbReference>
<dbReference type="GO" id="GO:0006357">
    <property type="term" value="P:regulation of transcription by RNA polymerase II"/>
    <property type="evidence" value="ECO:0007669"/>
    <property type="project" value="TreeGrafter"/>
</dbReference>
<evidence type="ECO:0000256" key="6">
    <source>
        <dbReference type="ARBA" id="ARBA00023163"/>
    </source>
</evidence>
<dbReference type="AlphaFoldDB" id="A0A7N0V5P9"/>
<dbReference type="Gramene" id="Kaladp0102s0147.3.v1.1">
    <property type="protein sequence ID" value="Kaladp0102s0147.3.v1.1"/>
    <property type="gene ID" value="Kaladp0102s0147.v1.1"/>
</dbReference>
<dbReference type="Gramene" id="Kaladp0102s0147.1.v1.1">
    <property type="protein sequence ID" value="Kaladp0102s0147.1.v1.1"/>
    <property type="gene ID" value="Kaladp0102s0147.v1.1"/>
</dbReference>